<dbReference type="Proteomes" id="UP000471648">
    <property type="component" value="Unassembled WGS sequence"/>
</dbReference>
<dbReference type="InterPro" id="IPR008274">
    <property type="entry name" value="AldOxase/xan_DH_MoCoBD1"/>
</dbReference>
<sequence length="92" mass="10373">DLFLATQWLHVDQKQTARALGLPLDKVRFTMSGVGGAFGGREDLSMQIHCCMLALHTGKPVKMVYNRLESFYGHVHRHPAKMYYEHGATKDG</sequence>
<evidence type="ECO:0000313" key="2">
    <source>
        <dbReference type="EMBL" id="NEB67690.1"/>
    </source>
</evidence>
<dbReference type="Pfam" id="PF02738">
    <property type="entry name" value="MoCoBD_1"/>
    <property type="match status" value="1"/>
</dbReference>
<dbReference type="EMBL" id="JAAGME010000451">
    <property type="protein sequence ID" value="NEB67690.1"/>
    <property type="molecule type" value="Genomic_DNA"/>
</dbReference>
<dbReference type="InterPro" id="IPR037165">
    <property type="entry name" value="AldOxase/xan_DH_Mopterin-bd_sf"/>
</dbReference>
<feature type="non-terminal residue" evidence="2">
    <location>
        <position position="1"/>
    </location>
</feature>
<name>A0A6N9V4C2_STRMI</name>
<feature type="non-terminal residue" evidence="2">
    <location>
        <position position="92"/>
    </location>
</feature>
<dbReference type="GO" id="GO:0016491">
    <property type="term" value="F:oxidoreductase activity"/>
    <property type="evidence" value="ECO:0007669"/>
    <property type="project" value="InterPro"/>
</dbReference>
<dbReference type="RefSeq" id="WP_164357115.1">
    <property type="nucleotide sequence ID" value="NZ_JAAGME010000451.1"/>
</dbReference>
<evidence type="ECO:0000313" key="3">
    <source>
        <dbReference type="Proteomes" id="UP000471648"/>
    </source>
</evidence>
<evidence type="ECO:0000259" key="1">
    <source>
        <dbReference type="Pfam" id="PF02738"/>
    </source>
</evidence>
<dbReference type="InterPro" id="IPR016208">
    <property type="entry name" value="Ald_Oxase/xanthine_DH-like"/>
</dbReference>
<proteinExistence type="predicted"/>
<dbReference type="GO" id="GO:0005506">
    <property type="term" value="F:iron ion binding"/>
    <property type="evidence" value="ECO:0007669"/>
    <property type="project" value="InterPro"/>
</dbReference>
<dbReference type="Gene3D" id="3.30.365.10">
    <property type="entry name" value="Aldehyde oxidase/xanthine dehydrogenase, molybdopterin binding domain"/>
    <property type="match status" value="2"/>
</dbReference>
<reference evidence="2 3" key="1">
    <citation type="submission" date="2020-01" db="EMBL/GenBank/DDBJ databases">
        <title>Insect and environment-associated Actinomycetes.</title>
        <authorList>
            <person name="Currrie C."/>
            <person name="Chevrette M."/>
            <person name="Carlson C."/>
            <person name="Stubbendieck R."/>
            <person name="Wendt-Pienkowski E."/>
        </authorList>
    </citation>
    <scope>NUCLEOTIDE SEQUENCE [LARGE SCALE GENOMIC DNA]</scope>
    <source>
        <strain evidence="2 3">SID14438</strain>
    </source>
</reference>
<gene>
    <name evidence="2" type="ORF">G3I39_11630</name>
</gene>
<dbReference type="SUPFAM" id="SSF56003">
    <property type="entry name" value="Molybdenum cofactor-binding domain"/>
    <property type="match status" value="1"/>
</dbReference>
<dbReference type="PANTHER" id="PTHR11908:SF157">
    <property type="entry name" value="XANTHINE DEHYDROGENASE SUBUNIT D-RELATED"/>
    <property type="match status" value="1"/>
</dbReference>
<comment type="caution">
    <text evidence="2">The sequence shown here is derived from an EMBL/GenBank/DDBJ whole genome shotgun (WGS) entry which is preliminary data.</text>
</comment>
<feature type="domain" description="Aldehyde oxidase/xanthine dehydrogenase first molybdopterin binding" evidence="1">
    <location>
        <begin position="2"/>
        <end position="92"/>
    </location>
</feature>
<accession>A0A6N9V4C2</accession>
<protein>
    <submittedName>
        <fullName evidence="2">Molybdopterin-dependent oxidoreductase</fullName>
    </submittedName>
</protein>
<dbReference type="PANTHER" id="PTHR11908">
    <property type="entry name" value="XANTHINE DEHYDROGENASE"/>
    <property type="match status" value="1"/>
</dbReference>
<organism evidence="2 3">
    <name type="scientific">Streptomyces microflavus</name>
    <name type="common">Streptomyces lipmanii</name>
    <dbReference type="NCBI Taxonomy" id="1919"/>
    <lineage>
        <taxon>Bacteria</taxon>
        <taxon>Bacillati</taxon>
        <taxon>Actinomycetota</taxon>
        <taxon>Actinomycetes</taxon>
        <taxon>Kitasatosporales</taxon>
        <taxon>Streptomycetaceae</taxon>
        <taxon>Streptomyces</taxon>
    </lineage>
</organism>
<dbReference type="AlphaFoldDB" id="A0A6N9V4C2"/>